<proteinExistence type="inferred from homology"/>
<dbReference type="Pfam" id="PF05347">
    <property type="entry name" value="Complex1_LYR"/>
    <property type="match status" value="1"/>
</dbReference>
<keyword evidence="4" id="KW-1185">Reference proteome</keyword>
<accession>A0AAY4D897</accession>
<organism evidence="3 4">
    <name type="scientific">Denticeps clupeoides</name>
    <name type="common">denticle herring</name>
    <dbReference type="NCBI Taxonomy" id="299321"/>
    <lineage>
        <taxon>Eukaryota</taxon>
        <taxon>Metazoa</taxon>
        <taxon>Chordata</taxon>
        <taxon>Craniata</taxon>
        <taxon>Vertebrata</taxon>
        <taxon>Euteleostomi</taxon>
        <taxon>Actinopterygii</taxon>
        <taxon>Neopterygii</taxon>
        <taxon>Teleostei</taxon>
        <taxon>Clupei</taxon>
        <taxon>Clupeiformes</taxon>
        <taxon>Denticipitoidei</taxon>
        <taxon>Denticipitidae</taxon>
        <taxon>Denticeps</taxon>
    </lineage>
</organism>
<reference evidence="3 4" key="1">
    <citation type="submission" date="2020-06" db="EMBL/GenBank/DDBJ databases">
        <authorList>
            <consortium name="Wellcome Sanger Institute Data Sharing"/>
        </authorList>
    </citation>
    <scope>NUCLEOTIDE SEQUENCE [LARGE SCALE GENOMIC DNA]</scope>
</reference>
<dbReference type="GeneTree" id="ENSGT00940000157289"/>
<dbReference type="Ensembl" id="ENSDCDT00010051768.1">
    <property type="protein sequence ID" value="ENSDCDP00010041780.1"/>
    <property type="gene ID" value="ENSDCDG00010026418.1"/>
</dbReference>
<dbReference type="GO" id="GO:0005739">
    <property type="term" value="C:mitochondrion"/>
    <property type="evidence" value="ECO:0007669"/>
    <property type="project" value="TreeGrafter"/>
</dbReference>
<dbReference type="Proteomes" id="UP000694580">
    <property type="component" value="Chromosome 2"/>
</dbReference>
<dbReference type="CDD" id="cd20264">
    <property type="entry name" value="Complex1_LYR_LYRM4"/>
    <property type="match status" value="1"/>
</dbReference>
<gene>
    <name evidence="3" type="primary">lyrm4</name>
</gene>
<feature type="domain" description="Complex 1 LYR protein" evidence="2">
    <location>
        <begin position="7"/>
        <end position="64"/>
    </location>
</feature>
<dbReference type="InterPro" id="IPR045297">
    <property type="entry name" value="Complex1_LYR_LYRM4"/>
</dbReference>
<comment type="similarity">
    <text evidence="1">Belongs to the complex I LYR family.</text>
</comment>
<dbReference type="AlphaFoldDB" id="A0AAY4D897"/>
<evidence type="ECO:0000256" key="1">
    <source>
        <dbReference type="ARBA" id="ARBA00009508"/>
    </source>
</evidence>
<evidence type="ECO:0000313" key="3">
    <source>
        <dbReference type="Ensembl" id="ENSDCDP00010041780.1"/>
    </source>
</evidence>
<dbReference type="PANTHER" id="PTHR13166:SF7">
    <property type="entry name" value="LYR MOTIF-CONTAINING PROTEIN 4"/>
    <property type="match status" value="1"/>
</dbReference>
<reference evidence="3" key="3">
    <citation type="submission" date="2025-09" db="UniProtKB">
        <authorList>
            <consortium name="Ensembl"/>
        </authorList>
    </citation>
    <scope>IDENTIFICATION</scope>
</reference>
<dbReference type="GO" id="GO:1990221">
    <property type="term" value="C:L-cysteine desulfurase complex"/>
    <property type="evidence" value="ECO:0007669"/>
    <property type="project" value="TreeGrafter"/>
</dbReference>
<dbReference type="InterPro" id="IPR051522">
    <property type="entry name" value="ISC_assembly_LYR"/>
</dbReference>
<protein>
    <submittedName>
        <fullName evidence="3">LYR motif containing 4</fullName>
    </submittedName>
</protein>
<dbReference type="GO" id="GO:0016226">
    <property type="term" value="P:iron-sulfur cluster assembly"/>
    <property type="evidence" value="ECO:0007669"/>
    <property type="project" value="InterPro"/>
</dbReference>
<name>A0AAY4D897_9TELE</name>
<dbReference type="PANTHER" id="PTHR13166">
    <property type="entry name" value="PROTEIN C6ORF149"/>
    <property type="match status" value="1"/>
</dbReference>
<dbReference type="InterPro" id="IPR008011">
    <property type="entry name" value="Complex1_LYR_dom"/>
</dbReference>
<sequence>MAASSKAQVLSLYRMLIKESKKFPSYNYRTYALRRVRDAFRENHKVDDPKVQEQLIRKAWDTLALIQRQWCRDFVRAGKRQQWRRGRSVQARRLFCEGAVPFGMSPEGGVWRNCARLVLMQLWIPSTLVHCGYCAPQLSAEWLQQLPGTTTVRHLGARGSVSLVESLLLVRFSLHILCYCLYCSEGYSTSLMNVLEGVDPIPYF</sequence>
<evidence type="ECO:0000259" key="2">
    <source>
        <dbReference type="Pfam" id="PF05347"/>
    </source>
</evidence>
<evidence type="ECO:0000313" key="4">
    <source>
        <dbReference type="Proteomes" id="UP000694580"/>
    </source>
</evidence>
<reference evidence="3" key="2">
    <citation type="submission" date="2025-08" db="UniProtKB">
        <authorList>
            <consortium name="Ensembl"/>
        </authorList>
    </citation>
    <scope>IDENTIFICATION</scope>
</reference>